<feature type="domain" description="RRM" evidence="3">
    <location>
        <begin position="54"/>
        <end position="132"/>
    </location>
</feature>
<dbReference type="InterPro" id="IPR000504">
    <property type="entry name" value="RRM_dom"/>
</dbReference>
<keyword evidence="5" id="KW-1185">Reference proteome</keyword>
<dbReference type="Gene3D" id="3.30.70.330">
    <property type="match status" value="1"/>
</dbReference>
<comment type="caution">
    <text evidence="4">The sequence shown here is derived from an EMBL/GenBank/DDBJ whole genome shotgun (WGS) entry which is preliminary data.</text>
</comment>
<evidence type="ECO:0000313" key="5">
    <source>
        <dbReference type="Proteomes" id="UP000823749"/>
    </source>
</evidence>
<dbReference type="AlphaFoldDB" id="A0AAV6I128"/>
<dbReference type="InterPro" id="IPR035979">
    <property type="entry name" value="RBD_domain_sf"/>
</dbReference>
<dbReference type="Pfam" id="PF00076">
    <property type="entry name" value="RRM_1"/>
    <property type="match status" value="1"/>
</dbReference>
<keyword evidence="1" id="KW-0694">RNA-binding</keyword>
<dbReference type="SMART" id="SM00360">
    <property type="entry name" value="RRM"/>
    <property type="match status" value="1"/>
</dbReference>
<evidence type="ECO:0000256" key="1">
    <source>
        <dbReference type="PROSITE-ProRule" id="PRU00176"/>
    </source>
</evidence>
<feature type="compositionally biased region" description="Basic and acidic residues" evidence="2">
    <location>
        <begin position="1"/>
        <end position="22"/>
    </location>
</feature>
<dbReference type="InterPro" id="IPR050441">
    <property type="entry name" value="RBM"/>
</dbReference>
<dbReference type="SUPFAM" id="SSF54928">
    <property type="entry name" value="RNA-binding domain, RBD"/>
    <property type="match status" value="1"/>
</dbReference>
<accession>A0AAV6I128</accession>
<dbReference type="InterPro" id="IPR012677">
    <property type="entry name" value="Nucleotide-bd_a/b_plait_sf"/>
</dbReference>
<gene>
    <name evidence="4" type="ORF">RHGRI_033564</name>
</gene>
<feature type="region of interest" description="Disordered" evidence="2">
    <location>
        <begin position="1"/>
        <end position="32"/>
    </location>
</feature>
<organism evidence="4 5">
    <name type="scientific">Rhododendron griersonianum</name>
    <dbReference type="NCBI Taxonomy" id="479676"/>
    <lineage>
        <taxon>Eukaryota</taxon>
        <taxon>Viridiplantae</taxon>
        <taxon>Streptophyta</taxon>
        <taxon>Embryophyta</taxon>
        <taxon>Tracheophyta</taxon>
        <taxon>Spermatophyta</taxon>
        <taxon>Magnoliopsida</taxon>
        <taxon>eudicotyledons</taxon>
        <taxon>Gunneridae</taxon>
        <taxon>Pentapetalae</taxon>
        <taxon>asterids</taxon>
        <taxon>Ericales</taxon>
        <taxon>Ericaceae</taxon>
        <taxon>Ericoideae</taxon>
        <taxon>Rhodoreae</taxon>
        <taxon>Rhododendron</taxon>
    </lineage>
</organism>
<evidence type="ECO:0000259" key="3">
    <source>
        <dbReference type="PROSITE" id="PS50102"/>
    </source>
</evidence>
<dbReference type="PROSITE" id="PS50102">
    <property type="entry name" value="RRM"/>
    <property type="match status" value="1"/>
</dbReference>
<dbReference type="CDD" id="cd00590">
    <property type="entry name" value="RRM_SF"/>
    <property type="match status" value="1"/>
</dbReference>
<evidence type="ECO:0000313" key="4">
    <source>
        <dbReference type="EMBL" id="KAG5521049.1"/>
    </source>
</evidence>
<name>A0AAV6I128_9ERIC</name>
<sequence length="219" mass="24642">MERERESVCVSEREGTRERGGAEGRNGGQEGGWIPVIRSRRVQSRNWSGSKETFTLFVDNIPESKDHSWLHRSFNKFGVVRDAFIPQKRSKRTGNKFGFVRFECRVAADLAISRMNGVWVENLKLFVKEACFGLKAEHLRSKPPRIPSEPVRGISLKQGTNPSPSSSKQPLVERERGETYSRSFAQVLKGESSKLGIVPKTTIHVKPVAMAGYSGVPWQ</sequence>
<proteinExistence type="predicted"/>
<dbReference type="EMBL" id="JACTNZ010000012">
    <property type="protein sequence ID" value="KAG5521049.1"/>
    <property type="molecule type" value="Genomic_DNA"/>
</dbReference>
<dbReference type="PANTHER" id="PTHR48034">
    <property type="entry name" value="TRANSFORMER-2 SEX-DETERMINING PROTEIN-RELATED"/>
    <property type="match status" value="1"/>
</dbReference>
<reference evidence="4" key="1">
    <citation type="submission" date="2020-08" db="EMBL/GenBank/DDBJ databases">
        <title>Plant Genome Project.</title>
        <authorList>
            <person name="Zhang R.-G."/>
        </authorList>
    </citation>
    <scope>NUCLEOTIDE SEQUENCE</scope>
    <source>
        <strain evidence="4">WSP0</strain>
        <tissue evidence="4">Leaf</tissue>
    </source>
</reference>
<feature type="region of interest" description="Disordered" evidence="2">
    <location>
        <begin position="142"/>
        <end position="178"/>
    </location>
</feature>
<dbReference type="Proteomes" id="UP000823749">
    <property type="component" value="Chromosome 12"/>
</dbReference>
<feature type="compositionally biased region" description="Polar residues" evidence="2">
    <location>
        <begin position="157"/>
        <end position="169"/>
    </location>
</feature>
<dbReference type="GO" id="GO:0003723">
    <property type="term" value="F:RNA binding"/>
    <property type="evidence" value="ECO:0007669"/>
    <property type="project" value="UniProtKB-UniRule"/>
</dbReference>
<evidence type="ECO:0000256" key="2">
    <source>
        <dbReference type="SAM" id="MobiDB-lite"/>
    </source>
</evidence>
<protein>
    <recommendedName>
        <fullName evidence="3">RRM domain-containing protein</fullName>
    </recommendedName>
</protein>